<reference evidence="6" key="1">
    <citation type="submission" date="2021-02" db="EMBL/GenBank/DDBJ databases">
        <authorList>
            <person name="Nowell W R."/>
        </authorList>
    </citation>
    <scope>NUCLEOTIDE SEQUENCE</scope>
</reference>
<evidence type="ECO:0000256" key="4">
    <source>
        <dbReference type="SAM" id="MobiDB-lite"/>
    </source>
</evidence>
<sequence>MLSYNHKSKSTVSTVYNILRAENIPVWFDDRDMDDNMYDSMAEAVENASIVCCFMTPEYENSPNCKLELQHAQKRLKRIIPCMVSDRKAWKPSPSKWLDLITGSILHIDFSDTSEANIRTRVNELINRIKSQPPPPATESSKLFEVIRDGYIRNSHIQRIMNEERCFPIEQSYINLAMVEAKEQQEKEKKLEQQEKEKHHQPQYSNETIGTFEEIYGTKTSTDVKDIFKKCKDQTKKILVLGRAGIGKSTFCRYVTCRWAKGEIWSEYELVVFIQLRVLTASRYPPGPSYSLVDLVKKEYYTNQAISKKEETILRAPLDKSKVLWLLNGYDEIAQNVPTHLEDVIEQLINTTHHILTSRPYAITLSYDVKMEITGFTDDNIAKYVEQFFDQIKDTLTDDSSQSQKLLNFLKSNPNIWGVAHIPVNLELICSLWGDTDWSKMKTLTVTALYDKLIEWLCRRYLTKENSKYGRITKKAVYARCHKELEFLESLAFNAIECNTILLQPTLLQTTEIETDCSLDNYPQLLNIGILKSYDHKPTGSQIEAEKQHYFVHLSFQEHFAARHLVKTLTSTKSQTAIQFIKNNKYNQRFALVFIFASGLLTQSEYKASMDAFWSAVQSEPLDLVGLRHIKVLLECIDEIGDPLSFPQRAEYLHSIAHWLKICVSANHLIIADYLMQSMHRTTSLMSHPIIQNTFIKLLESQDEQTKLQTYITISKVTLLNPLQGLLSLLLAALGDEHDNVRNSVCKALGNVGKKSATNEVIDRLVNAIGDENLRHSACAALGNMGGKAATNEVIDRLVNTIGDVYDDVTYSACLALWNMGEKAATNEVIDRLVNALGDEDLRHSACAALGNMGGKAATNEVIDRLVNTIGDVYDDVTYSACLALWNMGEKAATNEVIDRLVNALGDEDLRHSACAALGNMGGKAATNEVIDRLVNTIGDVYDDVTHSACLALWNMGEKAATNEVIDRLVNAIGDEDKDARNSACVALGNMGDKAATNEVIDRLVNALGDENLRHSACAALGNMGGKAATNEVIDRLVNTIGDVYDDVTYSACLALWNMGEKAATNEVIDRLVNALGDEDLRHSACLALWIMGEKSATNEVIDRLVNALQDKKWLVRYGACRALGNMGEKAATNEVIDGLVNALGDEDLRHSACAALGNMGEKAATNEVIDRLVNALQDKKWLVRNSACNALGDIGEKAATNEVIDRLVNALEDEDKDVRNSACLALGNMGKKAATNEVIDRLVNALEDEDKDVRNSACDALGNMGKKAETNEVISRLVNALGDEDEDVRNTACEVLGNMSEKAATNEVIDRLVNALGDPCIDDELAARALEWAVCSWDGIKQLDSNAVSKLFSCIRRNCKGTLRRVPPAQFIKVFLETGNDAWLALAFHASLLQGSAVTVVENNIVIYGGKEPVQLHVSRPELCR</sequence>
<keyword evidence="1" id="KW-0677">Repeat</keyword>
<evidence type="ECO:0000256" key="1">
    <source>
        <dbReference type="ARBA" id="ARBA00022737"/>
    </source>
</evidence>
<dbReference type="PROSITE" id="PS50077">
    <property type="entry name" value="HEAT_REPEAT"/>
    <property type="match status" value="2"/>
</dbReference>
<comment type="function">
    <text evidence="2">Catalyzes the hydroxylation of the N(6)-(4-aminobutyl)-L-lysine intermediate produced by deoxyhypusine synthase/DHPS on a critical lysine of the eukaryotic translation initiation factor 5A/eIF-5A. This is the second step of the post-translational modification of that lysine into an unusual amino acid residue named hypusine. Hypusination is unique to mature eIF-5A factor and is essential for its function.</text>
</comment>
<dbReference type="Pfam" id="PF13646">
    <property type="entry name" value="HEAT_2"/>
    <property type="match status" value="4"/>
</dbReference>
<dbReference type="InterPro" id="IPR034085">
    <property type="entry name" value="TOG"/>
</dbReference>
<dbReference type="SMART" id="SM00567">
    <property type="entry name" value="EZ_HEAT"/>
    <property type="match status" value="12"/>
</dbReference>
<dbReference type="InterPro" id="IPR021133">
    <property type="entry name" value="HEAT_type_2"/>
</dbReference>
<evidence type="ECO:0000313" key="8">
    <source>
        <dbReference type="Proteomes" id="UP000663829"/>
    </source>
</evidence>
<dbReference type="PROSITE" id="PS50837">
    <property type="entry name" value="NACHT"/>
    <property type="match status" value="1"/>
</dbReference>
<evidence type="ECO:0000313" key="6">
    <source>
        <dbReference type="EMBL" id="CAF0979392.1"/>
    </source>
</evidence>
<dbReference type="InterPro" id="IPR000225">
    <property type="entry name" value="Armadillo"/>
</dbReference>
<dbReference type="GO" id="GO:0016491">
    <property type="term" value="F:oxidoreductase activity"/>
    <property type="evidence" value="ECO:0007669"/>
    <property type="project" value="TreeGrafter"/>
</dbReference>
<dbReference type="Pfam" id="PF02985">
    <property type="entry name" value="HEAT"/>
    <property type="match status" value="1"/>
</dbReference>
<organism evidence="6 8">
    <name type="scientific">Didymodactylos carnosus</name>
    <dbReference type="NCBI Taxonomy" id="1234261"/>
    <lineage>
        <taxon>Eukaryota</taxon>
        <taxon>Metazoa</taxon>
        <taxon>Spiralia</taxon>
        <taxon>Gnathifera</taxon>
        <taxon>Rotifera</taxon>
        <taxon>Eurotatoria</taxon>
        <taxon>Bdelloidea</taxon>
        <taxon>Philodinida</taxon>
        <taxon>Philodinidae</taxon>
        <taxon>Didymodactylos</taxon>
    </lineage>
</organism>
<dbReference type="OrthoDB" id="120976at2759"/>
<dbReference type="Gene3D" id="1.25.10.10">
    <property type="entry name" value="Leucine-rich Repeat Variant"/>
    <property type="match status" value="4"/>
</dbReference>
<dbReference type="GO" id="GO:0007165">
    <property type="term" value="P:signal transduction"/>
    <property type="evidence" value="ECO:0007669"/>
    <property type="project" value="InterPro"/>
</dbReference>
<dbReference type="InterPro" id="IPR011989">
    <property type="entry name" value="ARM-like"/>
</dbReference>
<dbReference type="SUPFAM" id="SSF48371">
    <property type="entry name" value="ARM repeat"/>
    <property type="match status" value="1"/>
</dbReference>
<evidence type="ECO:0000259" key="5">
    <source>
        <dbReference type="PROSITE" id="PS50837"/>
    </source>
</evidence>
<dbReference type="PANTHER" id="PTHR12697:SF5">
    <property type="entry name" value="DEOXYHYPUSINE HYDROXYLASE"/>
    <property type="match status" value="1"/>
</dbReference>
<accession>A0A814F827</accession>
<dbReference type="SMART" id="SM00185">
    <property type="entry name" value="ARM"/>
    <property type="match status" value="8"/>
</dbReference>
<feature type="region of interest" description="Disordered" evidence="4">
    <location>
        <begin position="185"/>
        <end position="204"/>
    </location>
</feature>
<dbReference type="Pfam" id="PF05729">
    <property type="entry name" value="NACHT"/>
    <property type="match status" value="1"/>
</dbReference>
<dbReference type="Pfam" id="PF13676">
    <property type="entry name" value="TIR_2"/>
    <property type="match status" value="1"/>
</dbReference>
<dbReference type="InterPro" id="IPR000157">
    <property type="entry name" value="TIR_dom"/>
</dbReference>
<dbReference type="InterPro" id="IPR016024">
    <property type="entry name" value="ARM-type_fold"/>
</dbReference>
<feature type="repeat" description="HEAT" evidence="3">
    <location>
        <begin position="1239"/>
        <end position="1277"/>
    </location>
</feature>
<evidence type="ECO:0000256" key="3">
    <source>
        <dbReference type="PROSITE-ProRule" id="PRU00103"/>
    </source>
</evidence>
<feature type="compositionally biased region" description="Basic and acidic residues" evidence="4">
    <location>
        <begin position="185"/>
        <end position="200"/>
    </location>
</feature>
<name>A0A814F827_9BILA</name>
<comment type="caution">
    <text evidence="6">The sequence shown here is derived from an EMBL/GenBank/DDBJ whole genome shotgun (WGS) entry which is preliminary data.</text>
</comment>
<keyword evidence="8" id="KW-1185">Reference proteome</keyword>
<dbReference type="InterPro" id="IPR027417">
    <property type="entry name" value="P-loop_NTPase"/>
</dbReference>
<feature type="non-terminal residue" evidence="6">
    <location>
        <position position="1"/>
    </location>
</feature>
<proteinExistence type="predicted"/>
<dbReference type="InterPro" id="IPR007111">
    <property type="entry name" value="NACHT_NTPase"/>
</dbReference>
<dbReference type="Proteomes" id="UP000681722">
    <property type="component" value="Unassembled WGS sequence"/>
</dbReference>
<protein>
    <recommendedName>
        <fullName evidence="5">NACHT domain-containing protein</fullName>
    </recommendedName>
</protein>
<dbReference type="SUPFAM" id="SSF52540">
    <property type="entry name" value="P-loop containing nucleoside triphosphate hydrolases"/>
    <property type="match status" value="1"/>
</dbReference>
<dbReference type="Gene3D" id="3.40.50.10140">
    <property type="entry name" value="Toll/interleukin-1 receptor homology (TIR) domain"/>
    <property type="match status" value="1"/>
</dbReference>
<dbReference type="SUPFAM" id="SSF52200">
    <property type="entry name" value="Toll/Interleukin receptor TIR domain"/>
    <property type="match status" value="1"/>
</dbReference>
<evidence type="ECO:0000313" key="7">
    <source>
        <dbReference type="EMBL" id="CAF3752137.1"/>
    </source>
</evidence>
<dbReference type="InterPro" id="IPR035897">
    <property type="entry name" value="Toll_tir_struct_dom_sf"/>
</dbReference>
<dbReference type="InterPro" id="IPR000357">
    <property type="entry name" value="HEAT"/>
</dbReference>
<feature type="repeat" description="HEAT" evidence="3">
    <location>
        <begin position="1274"/>
        <end position="1312"/>
    </location>
</feature>
<dbReference type="SMART" id="SM01349">
    <property type="entry name" value="TOG"/>
    <property type="match status" value="1"/>
</dbReference>
<dbReference type="EMBL" id="CAJNOQ010002801">
    <property type="protein sequence ID" value="CAF0979392.1"/>
    <property type="molecule type" value="Genomic_DNA"/>
</dbReference>
<dbReference type="PANTHER" id="PTHR12697">
    <property type="entry name" value="PBS LYASE HEAT-LIKE PROTEIN"/>
    <property type="match status" value="1"/>
</dbReference>
<dbReference type="Proteomes" id="UP000663829">
    <property type="component" value="Unassembled WGS sequence"/>
</dbReference>
<dbReference type="InterPro" id="IPR004155">
    <property type="entry name" value="PBS_lyase_HEAT"/>
</dbReference>
<dbReference type="EMBL" id="CAJOBC010002802">
    <property type="protein sequence ID" value="CAF3752137.1"/>
    <property type="molecule type" value="Genomic_DNA"/>
</dbReference>
<feature type="domain" description="NACHT" evidence="5">
    <location>
        <begin position="236"/>
        <end position="362"/>
    </location>
</feature>
<gene>
    <name evidence="6" type="ORF">GPM918_LOCUS12667</name>
    <name evidence="7" type="ORF">SRO942_LOCUS12671</name>
</gene>
<evidence type="ECO:0000256" key="2">
    <source>
        <dbReference type="ARBA" id="ARBA00045876"/>
    </source>
</evidence>
<dbReference type="Gene3D" id="3.40.50.300">
    <property type="entry name" value="P-loop containing nucleotide triphosphate hydrolases"/>
    <property type="match status" value="1"/>
</dbReference>